<gene>
    <name evidence="9" type="ORF">A2382_03885</name>
</gene>
<protein>
    <recommendedName>
        <fullName evidence="6">Probable transcriptional regulatory protein A2382_03885</fullName>
    </recommendedName>
</protein>
<dbReference type="GO" id="GO:0005829">
    <property type="term" value="C:cytosol"/>
    <property type="evidence" value="ECO:0007669"/>
    <property type="project" value="TreeGrafter"/>
</dbReference>
<proteinExistence type="inferred from homology"/>
<feature type="domain" description="TACO1/YebC-like N-terminal" evidence="8">
    <location>
        <begin position="5"/>
        <end position="76"/>
    </location>
</feature>
<accession>A0A1F8CVE8</accession>
<dbReference type="SUPFAM" id="SSF75625">
    <property type="entry name" value="YebC-like"/>
    <property type="match status" value="1"/>
</dbReference>
<dbReference type="Gene3D" id="1.10.10.200">
    <property type="match status" value="1"/>
</dbReference>
<comment type="similarity">
    <text evidence="1 6">Belongs to the TACO1 family.</text>
</comment>
<dbReference type="GO" id="GO:0006355">
    <property type="term" value="P:regulation of DNA-templated transcription"/>
    <property type="evidence" value="ECO:0007669"/>
    <property type="project" value="UniProtKB-UniRule"/>
</dbReference>
<dbReference type="Pfam" id="PF01709">
    <property type="entry name" value="Transcrip_reg"/>
    <property type="match status" value="1"/>
</dbReference>
<dbReference type="InterPro" id="IPR049083">
    <property type="entry name" value="TACO1_YebC_N"/>
</dbReference>
<dbReference type="NCBIfam" id="TIGR01033">
    <property type="entry name" value="YebC/PmpR family DNA-binding transcriptional regulator"/>
    <property type="match status" value="1"/>
</dbReference>
<evidence type="ECO:0000256" key="6">
    <source>
        <dbReference type="HAMAP-Rule" id="MF_00693"/>
    </source>
</evidence>
<organism evidence="9 10">
    <name type="scientific">Candidatus Woesebacteria bacterium RIFOXYB1_FULL_38_16</name>
    <dbReference type="NCBI Taxonomy" id="1802538"/>
    <lineage>
        <taxon>Bacteria</taxon>
        <taxon>Candidatus Woeseibacteriota</taxon>
    </lineage>
</organism>
<name>A0A1F8CVE8_9BACT</name>
<keyword evidence="5 6" id="KW-0804">Transcription</keyword>
<dbReference type="HAMAP" id="MF_00693">
    <property type="entry name" value="Transcrip_reg_TACO1"/>
    <property type="match status" value="1"/>
</dbReference>
<dbReference type="Gene3D" id="3.30.70.980">
    <property type="match status" value="2"/>
</dbReference>
<dbReference type="GO" id="GO:0003677">
    <property type="term" value="F:DNA binding"/>
    <property type="evidence" value="ECO:0007669"/>
    <property type="project" value="UniProtKB-UniRule"/>
</dbReference>
<sequence>MSGHSKWSTIKRQKETKDIAKSKVFSRLSRAISIAVKSGGGPDPNSNYKLRIAIDTARSANMPKDNIERAISKASSSADLYEITYEGFGPNGISVMVETATDNKNRTSQEIKNLLERGGGSLGGPGSVSFNFEHKGFIQIQKDVALVEAQMLKLIDLGVENIDDNPSTLDVYVSPSELSTKKELLEKNNFIILKTELIQKAINLINLPKESREKIDKFIDAIYDHDDVQAVYTNASYN</sequence>
<reference evidence="9 10" key="1">
    <citation type="journal article" date="2016" name="Nat. Commun.">
        <title>Thousands of microbial genomes shed light on interconnected biogeochemical processes in an aquifer system.</title>
        <authorList>
            <person name="Anantharaman K."/>
            <person name="Brown C.T."/>
            <person name="Hug L.A."/>
            <person name="Sharon I."/>
            <person name="Castelle C.J."/>
            <person name="Probst A.J."/>
            <person name="Thomas B.C."/>
            <person name="Singh A."/>
            <person name="Wilkins M.J."/>
            <person name="Karaoz U."/>
            <person name="Brodie E.L."/>
            <person name="Williams K.H."/>
            <person name="Hubbard S.S."/>
            <person name="Banfield J.F."/>
        </authorList>
    </citation>
    <scope>NUCLEOTIDE SEQUENCE [LARGE SCALE GENOMIC DNA]</scope>
</reference>
<dbReference type="NCBIfam" id="NF009044">
    <property type="entry name" value="PRK12378.1"/>
    <property type="match status" value="1"/>
</dbReference>
<keyword evidence="2 6" id="KW-0963">Cytoplasm</keyword>
<dbReference type="NCBIfam" id="NF001030">
    <property type="entry name" value="PRK00110.1"/>
    <property type="match status" value="1"/>
</dbReference>
<dbReference type="STRING" id="1802538.A2382_03885"/>
<dbReference type="FunFam" id="1.10.10.200:FF:000002">
    <property type="entry name" value="Probable transcriptional regulatory protein CLM62_37755"/>
    <property type="match status" value="1"/>
</dbReference>
<dbReference type="Pfam" id="PF20772">
    <property type="entry name" value="TACO1_YebC_N"/>
    <property type="match status" value="1"/>
</dbReference>
<dbReference type="InterPro" id="IPR048300">
    <property type="entry name" value="TACO1_YebC-like_2nd/3rd_dom"/>
</dbReference>
<evidence type="ECO:0000313" key="10">
    <source>
        <dbReference type="Proteomes" id="UP000178999"/>
    </source>
</evidence>
<dbReference type="InterPro" id="IPR017856">
    <property type="entry name" value="Integrase-like_N"/>
</dbReference>
<evidence type="ECO:0000256" key="4">
    <source>
        <dbReference type="ARBA" id="ARBA00023125"/>
    </source>
</evidence>
<evidence type="ECO:0000256" key="3">
    <source>
        <dbReference type="ARBA" id="ARBA00023015"/>
    </source>
</evidence>
<dbReference type="PANTHER" id="PTHR12532:SF6">
    <property type="entry name" value="TRANSCRIPTIONAL REGULATORY PROTEIN YEBC-RELATED"/>
    <property type="match status" value="1"/>
</dbReference>
<evidence type="ECO:0000313" key="9">
    <source>
        <dbReference type="EMBL" id="OGM80252.1"/>
    </source>
</evidence>
<evidence type="ECO:0000256" key="5">
    <source>
        <dbReference type="ARBA" id="ARBA00023163"/>
    </source>
</evidence>
<dbReference type="Proteomes" id="UP000178999">
    <property type="component" value="Unassembled WGS sequence"/>
</dbReference>
<evidence type="ECO:0000256" key="2">
    <source>
        <dbReference type="ARBA" id="ARBA00022490"/>
    </source>
</evidence>
<comment type="caution">
    <text evidence="9">The sequence shown here is derived from an EMBL/GenBank/DDBJ whole genome shotgun (WGS) entry which is preliminary data.</text>
</comment>
<comment type="subcellular location">
    <subcellularLocation>
        <location evidence="6">Cytoplasm</location>
    </subcellularLocation>
</comment>
<feature type="domain" description="TACO1/YebC-like second and third" evidence="7">
    <location>
        <begin position="82"/>
        <end position="235"/>
    </location>
</feature>
<dbReference type="InterPro" id="IPR026564">
    <property type="entry name" value="Transcrip_reg_TACO1-like_dom3"/>
</dbReference>
<keyword evidence="3 6" id="KW-0805">Transcription regulation</keyword>
<evidence type="ECO:0000259" key="8">
    <source>
        <dbReference type="Pfam" id="PF20772"/>
    </source>
</evidence>
<dbReference type="InterPro" id="IPR002876">
    <property type="entry name" value="Transcrip_reg_TACO1-like"/>
</dbReference>
<keyword evidence="4 6" id="KW-0238">DNA-binding</keyword>
<dbReference type="AlphaFoldDB" id="A0A1F8CVE8"/>
<evidence type="ECO:0000256" key="1">
    <source>
        <dbReference type="ARBA" id="ARBA00008724"/>
    </source>
</evidence>
<dbReference type="PANTHER" id="PTHR12532">
    <property type="entry name" value="TRANSLATIONAL ACTIVATOR OF CYTOCHROME C OXIDASE 1"/>
    <property type="match status" value="1"/>
</dbReference>
<dbReference type="EMBL" id="MGHY01000001">
    <property type="protein sequence ID" value="OGM80252.1"/>
    <property type="molecule type" value="Genomic_DNA"/>
</dbReference>
<evidence type="ECO:0000259" key="7">
    <source>
        <dbReference type="Pfam" id="PF01709"/>
    </source>
</evidence>
<dbReference type="InterPro" id="IPR029072">
    <property type="entry name" value="YebC-like"/>
</dbReference>